<gene>
    <name evidence="2" type="ORF">PUN28_017420</name>
</gene>
<keyword evidence="3" id="KW-1185">Reference proteome</keyword>
<name>A0AAW2EP12_9HYME</name>
<dbReference type="AlphaFoldDB" id="A0AAW2EP12"/>
<sequence length="90" mass="10278">MRVIGNVAKVRARGLRNSPPHHPSLPAADRADCVDLSPLPRSYFRRPTAQHVAKSRSVLSEVIRVFCGAEMYPDTILLSWRTRRRLEKSR</sequence>
<comment type="caution">
    <text evidence="2">The sequence shown here is derived from an EMBL/GenBank/DDBJ whole genome shotgun (WGS) entry which is preliminary data.</text>
</comment>
<proteinExistence type="predicted"/>
<accession>A0AAW2EP12</accession>
<evidence type="ECO:0000256" key="1">
    <source>
        <dbReference type="SAM" id="MobiDB-lite"/>
    </source>
</evidence>
<reference evidence="2 3" key="1">
    <citation type="submission" date="2023-03" db="EMBL/GenBank/DDBJ databases">
        <title>High recombination rates correlate with genetic variation in Cardiocondyla obscurior ants.</title>
        <authorList>
            <person name="Errbii M."/>
        </authorList>
    </citation>
    <scope>NUCLEOTIDE SEQUENCE [LARGE SCALE GENOMIC DNA]</scope>
    <source>
        <strain evidence="2">Alpha-2009</strain>
        <tissue evidence="2">Whole body</tissue>
    </source>
</reference>
<dbReference type="EMBL" id="JADYXP020000020">
    <property type="protein sequence ID" value="KAL0104660.1"/>
    <property type="molecule type" value="Genomic_DNA"/>
</dbReference>
<dbReference type="Proteomes" id="UP001430953">
    <property type="component" value="Unassembled WGS sequence"/>
</dbReference>
<protein>
    <submittedName>
        <fullName evidence="2">Uncharacterized protein</fullName>
    </submittedName>
</protein>
<organism evidence="2 3">
    <name type="scientific">Cardiocondyla obscurior</name>
    <dbReference type="NCBI Taxonomy" id="286306"/>
    <lineage>
        <taxon>Eukaryota</taxon>
        <taxon>Metazoa</taxon>
        <taxon>Ecdysozoa</taxon>
        <taxon>Arthropoda</taxon>
        <taxon>Hexapoda</taxon>
        <taxon>Insecta</taxon>
        <taxon>Pterygota</taxon>
        <taxon>Neoptera</taxon>
        <taxon>Endopterygota</taxon>
        <taxon>Hymenoptera</taxon>
        <taxon>Apocrita</taxon>
        <taxon>Aculeata</taxon>
        <taxon>Formicoidea</taxon>
        <taxon>Formicidae</taxon>
        <taxon>Myrmicinae</taxon>
        <taxon>Cardiocondyla</taxon>
    </lineage>
</organism>
<evidence type="ECO:0000313" key="2">
    <source>
        <dbReference type="EMBL" id="KAL0104660.1"/>
    </source>
</evidence>
<evidence type="ECO:0000313" key="3">
    <source>
        <dbReference type="Proteomes" id="UP001430953"/>
    </source>
</evidence>
<feature type="region of interest" description="Disordered" evidence="1">
    <location>
        <begin position="10"/>
        <end position="29"/>
    </location>
</feature>